<evidence type="ECO:0008006" key="3">
    <source>
        <dbReference type="Google" id="ProtNLM"/>
    </source>
</evidence>
<name>A0ABN0WLF9_9ACTN</name>
<dbReference type="EMBL" id="BAAABW010000008">
    <property type="protein sequence ID" value="GAA0340909.1"/>
    <property type="molecule type" value="Genomic_DNA"/>
</dbReference>
<keyword evidence="2" id="KW-1185">Reference proteome</keyword>
<evidence type="ECO:0000313" key="2">
    <source>
        <dbReference type="Proteomes" id="UP001500063"/>
    </source>
</evidence>
<gene>
    <name evidence="1" type="ORF">GCM10010319_16340</name>
</gene>
<proteinExistence type="predicted"/>
<protein>
    <recommendedName>
        <fullName evidence="3">Integrase</fullName>
    </recommendedName>
</protein>
<dbReference type="Proteomes" id="UP001500063">
    <property type="component" value="Unassembled WGS sequence"/>
</dbReference>
<reference evidence="1 2" key="1">
    <citation type="journal article" date="2019" name="Int. J. Syst. Evol. Microbiol.">
        <title>The Global Catalogue of Microorganisms (GCM) 10K type strain sequencing project: providing services to taxonomists for standard genome sequencing and annotation.</title>
        <authorList>
            <consortium name="The Broad Institute Genomics Platform"/>
            <consortium name="The Broad Institute Genome Sequencing Center for Infectious Disease"/>
            <person name="Wu L."/>
            <person name="Ma J."/>
        </authorList>
    </citation>
    <scope>NUCLEOTIDE SEQUENCE [LARGE SCALE GENOMIC DNA]</scope>
    <source>
        <strain evidence="1 2">JCM 4565</strain>
    </source>
</reference>
<accession>A0ABN0WLF9</accession>
<evidence type="ECO:0000313" key="1">
    <source>
        <dbReference type="EMBL" id="GAA0340909.1"/>
    </source>
</evidence>
<organism evidence="1 2">
    <name type="scientific">Streptomyces blastmyceticus</name>
    <dbReference type="NCBI Taxonomy" id="68180"/>
    <lineage>
        <taxon>Bacteria</taxon>
        <taxon>Bacillati</taxon>
        <taxon>Actinomycetota</taxon>
        <taxon>Actinomycetes</taxon>
        <taxon>Kitasatosporales</taxon>
        <taxon>Streptomycetaceae</taxon>
        <taxon>Streptomyces</taxon>
    </lineage>
</organism>
<sequence length="49" mass="5570">MDHTGDFVHLRPPGGGREWECPAASLQVTTLRAYLRAHVSEVNNRRRLV</sequence>
<dbReference type="RefSeq" id="WP_344117141.1">
    <property type="nucleotide sequence ID" value="NZ_BAAABW010000008.1"/>
</dbReference>
<comment type="caution">
    <text evidence="1">The sequence shown here is derived from an EMBL/GenBank/DDBJ whole genome shotgun (WGS) entry which is preliminary data.</text>
</comment>